<dbReference type="InterPro" id="IPR011638">
    <property type="entry name" value="PTS_EIIBC_GUT_C"/>
</dbReference>
<feature type="transmembrane region" description="Helical" evidence="2">
    <location>
        <begin position="216"/>
        <end position="235"/>
    </location>
</feature>
<proteinExistence type="predicted"/>
<keyword evidence="2" id="KW-1133">Transmembrane helix</keyword>
<feature type="domain" description="PTS EIIB type-5" evidence="3">
    <location>
        <begin position="1"/>
        <end position="183"/>
    </location>
</feature>
<dbReference type="InterPro" id="IPR004702">
    <property type="entry name" value="PTS_sorb_EIIBC"/>
</dbReference>
<dbReference type="AlphaFoldDB" id="F4LXQ4"/>
<keyword evidence="2" id="KW-0812">Transmembrane</keyword>
<feature type="transmembrane region" description="Helical" evidence="2">
    <location>
        <begin position="174"/>
        <end position="196"/>
    </location>
</feature>
<keyword evidence="4" id="KW-0808">Transferase</keyword>
<dbReference type="Pfam" id="PF03612">
    <property type="entry name" value="EIIBC-GUT_N"/>
    <property type="match status" value="1"/>
</dbReference>
<organism evidence="4 5">
    <name type="scientific">Tepidanaerobacter acetatoxydans (strain DSM 21804 / JCM 16047 / Re1)</name>
    <dbReference type="NCBI Taxonomy" id="1209989"/>
    <lineage>
        <taxon>Bacteria</taxon>
        <taxon>Bacillati</taxon>
        <taxon>Bacillota</taxon>
        <taxon>Clostridia</taxon>
        <taxon>Thermosediminibacterales</taxon>
        <taxon>Tepidanaerobacteraceae</taxon>
        <taxon>Tepidanaerobacter</taxon>
    </lineage>
</organism>
<accession>L0S4R8</accession>
<protein>
    <submittedName>
        <fullName evidence="4">Glucitol/sorbitol-specific enzyme IIB component of PTS</fullName>
        <ecNumber evidence="4">2.7.1.69</ecNumber>
    </submittedName>
</protein>
<dbReference type="PROSITE" id="PS51102">
    <property type="entry name" value="PTS_EIIB_TYPE_5"/>
    <property type="match status" value="1"/>
</dbReference>
<feature type="transmembrane region" description="Helical" evidence="2">
    <location>
        <begin position="306"/>
        <end position="322"/>
    </location>
</feature>
<dbReference type="KEGG" id="tep:TepRe1_1854"/>
<dbReference type="PANTHER" id="PTHR39427">
    <property type="match status" value="1"/>
</dbReference>
<dbReference type="RefSeq" id="WP_013778905.1">
    <property type="nucleotide sequence ID" value="NC_015519.1"/>
</dbReference>
<dbReference type="PANTHER" id="PTHR39427:SF1">
    <property type="entry name" value="PTS SYSTEM GLUCITOL_SORBITOL-SPECIFIC EIIB COMPONENT"/>
    <property type="match status" value="1"/>
</dbReference>
<gene>
    <name evidence="4" type="primary">srlE</name>
    <name evidence="4" type="ordered locus">TEPIRE1_1998</name>
</gene>
<evidence type="ECO:0000313" key="5">
    <source>
        <dbReference type="Proteomes" id="UP000010802"/>
    </source>
</evidence>
<keyword evidence="5" id="KW-1185">Reference proteome</keyword>
<dbReference type="KEGG" id="tae:TepiRe1_1998"/>
<dbReference type="eggNOG" id="COG3732">
    <property type="taxonomic scope" value="Bacteria"/>
</dbReference>
<dbReference type="EMBL" id="HF563609">
    <property type="protein sequence ID" value="CCP26822.1"/>
    <property type="molecule type" value="Genomic_DNA"/>
</dbReference>
<dbReference type="PATRIC" id="fig|1209989.3.peg.2306"/>
<evidence type="ECO:0000313" key="4">
    <source>
        <dbReference type="EMBL" id="CCP26822.1"/>
    </source>
</evidence>
<dbReference type="HOGENOM" id="CLU_054195_0_0_9"/>
<accession>F4LXQ4</accession>
<evidence type="ECO:0000256" key="2">
    <source>
        <dbReference type="SAM" id="Phobius"/>
    </source>
</evidence>
<name>F4LXQ4_TEPAE</name>
<dbReference type="Pfam" id="PF07663">
    <property type="entry name" value="EIIBC-GUT_C"/>
    <property type="match status" value="1"/>
</dbReference>
<reference evidence="5" key="1">
    <citation type="journal article" date="2013" name="Genome Announc.">
        <title>First genome sequence of a syntrophic acetate-oxidizing bacterium, Tepidanaerobacter acetatoxydans strain Re1.</title>
        <authorList>
            <person name="Manzoor S."/>
            <person name="Bongcam-Rudloff E."/>
            <person name="Schnurer A."/>
            <person name="Muller B."/>
        </authorList>
    </citation>
    <scope>NUCLEOTIDE SEQUENCE [LARGE SCALE GENOMIC DNA]</scope>
    <source>
        <strain evidence="5">Re1</strain>
    </source>
</reference>
<dbReference type="EC" id="2.7.1.69" evidence="4"/>
<dbReference type="GO" id="GO:0005886">
    <property type="term" value="C:plasma membrane"/>
    <property type="evidence" value="ECO:0007669"/>
    <property type="project" value="TreeGrafter"/>
</dbReference>
<feature type="modified residue" description="Phosphocysteine; by EIIA" evidence="1">
    <location>
        <position position="72"/>
    </location>
</feature>
<feature type="transmembrane region" description="Helical" evidence="2">
    <location>
        <begin position="247"/>
        <end position="270"/>
    </location>
</feature>
<evidence type="ECO:0000256" key="1">
    <source>
        <dbReference type="PROSITE-ProRule" id="PRU00425"/>
    </source>
</evidence>
<dbReference type="STRING" id="1209989.TepRe1_1854"/>
<dbReference type="GO" id="GO:0008982">
    <property type="term" value="F:protein-N(PI)-phosphohistidine-sugar phosphotransferase activity"/>
    <property type="evidence" value="ECO:0007669"/>
    <property type="project" value="InterPro"/>
</dbReference>
<dbReference type="OrthoDB" id="4774329at2"/>
<keyword evidence="2" id="KW-0472">Membrane</keyword>
<dbReference type="Proteomes" id="UP000010802">
    <property type="component" value="Chromosome"/>
</dbReference>
<sequence length="323" mass="34403">MSKVVKVTKGKGGFGGPLYLERKGKCNKIVSMTGRNIDPIAEYIGKLLGAEIVNGFNTSVPDDEVICIVVNCGGSLRCGLYPQKGIPTININAIGPSGPLAKYIKENIYVSGVTKENIELIEKEETNRVENRRSSADNFMQEKNTEKNFVKLIEKLASAMSKVISMLYGSGKEAVQTVIHMVIPFMAFISVIVTLILHSGVGTYVANALSPLTSSLWGLIVIAFICGIPFLSPLLGPGAAIQQVLSVVIGAEIAIGNVPVALALPALFAIDVQVGADFVPVGLSMQEAQPQTIEYGTPAFLLSRQITGPLAVLLGYFMSIGLF</sequence>
<dbReference type="GO" id="GO:0009401">
    <property type="term" value="P:phosphoenolpyruvate-dependent sugar phosphotransferase system"/>
    <property type="evidence" value="ECO:0007669"/>
    <property type="project" value="InterPro"/>
</dbReference>
<evidence type="ECO:0000259" key="3">
    <source>
        <dbReference type="PROSITE" id="PS51102"/>
    </source>
</evidence>
<dbReference type="InterPro" id="IPR011618">
    <property type="entry name" value="PTS_EIIBC_GUT_N"/>
</dbReference>